<dbReference type="PROSITE" id="PS00236">
    <property type="entry name" value="NEUROTR_ION_CHANNEL"/>
    <property type="match status" value="1"/>
</dbReference>
<dbReference type="AlphaFoldDB" id="C3ZK59"/>
<evidence type="ECO:0000259" key="8">
    <source>
        <dbReference type="Pfam" id="PF02932"/>
    </source>
</evidence>
<dbReference type="Pfam" id="PF02931">
    <property type="entry name" value="Neur_chan_LBD"/>
    <property type="match status" value="1"/>
</dbReference>
<dbReference type="InterPro" id="IPR038050">
    <property type="entry name" value="Neuro_actylchol_rec"/>
</dbReference>
<feature type="domain" description="Neurotransmitter-gated ion-channel ligand-binding" evidence="7">
    <location>
        <begin position="81"/>
        <end position="237"/>
    </location>
</feature>
<dbReference type="CDD" id="cd19051">
    <property type="entry name" value="LGIC_TM_cation"/>
    <property type="match status" value="1"/>
</dbReference>
<feature type="transmembrane region" description="Helical" evidence="5">
    <location>
        <begin position="316"/>
        <end position="336"/>
    </location>
</feature>
<dbReference type="InterPro" id="IPR006201">
    <property type="entry name" value="Neur_channel"/>
</dbReference>
<dbReference type="CDD" id="cd18989">
    <property type="entry name" value="LGIC_ECD_cation"/>
    <property type="match status" value="1"/>
</dbReference>
<dbReference type="GO" id="GO:0016020">
    <property type="term" value="C:membrane"/>
    <property type="evidence" value="ECO:0007669"/>
    <property type="project" value="UniProtKB-SubCell"/>
</dbReference>
<feature type="signal peptide" evidence="5">
    <location>
        <begin position="1"/>
        <end position="23"/>
    </location>
</feature>
<feature type="compositionally biased region" description="Polar residues" evidence="6">
    <location>
        <begin position="49"/>
        <end position="69"/>
    </location>
</feature>
<dbReference type="Gene3D" id="1.20.58.390">
    <property type="entry name" value="Neurotransmitter-gated ion-channel transmembrane domain"/>
    <property type="match status" value="1"/>
</dbReference>
<feature type="region of interest" description="Disordered" evidence="6">
    <location>
        <begin position="22"/>
        <end position="72"/>
    </location>
</feature>
<evidence type="ECO:0008006" key="10">
    <source>
        <dbReference type="Google" id="ProtNLM"/>
    </source>
</evidence>
<dbReference type="Gene3D" id="2.70.170.10">
    <property type="entry name" value="Neurotransmitter-gated ion-channel ligand-binding domain"/>
    <property type="match status" value="1"/>
</dbReference>
<evidence type="ECO:0000259" key="7">
    <source>
        <dbReference type="Pfam" id="PF02931"/>
    </source>
</evidence>
<dbReference type="InterPro" id="IPR006202">
    <property type="entry name" value="Neur_chan_lig-bd"/>
</dbReference>
<dbReference type="Pfam" id="PF02932">
    <property type="entry name" value="Neur_chan_memb"/>
    <property type="match status" value="1"/>
</dbReference>
<proteinExistence type="inferred from homology"/>
<keyword evidence="5" id="KW-0407">Ion channel</keyword>
<dbReference type="GO" id="GO:0005230">
    <property type="term" value="F:extracellular ligand-gated monoatomic ion channel activity"/>
    <property type="evidence" value="ECO:0007669"/>
    <property type="project" value="InterPro"/>
</dbReference>
<evidence type="ECO:0000313" key="9">
    <source>
        <dbReference type="EMBL" id="EEN46958.1"/>
    </source>
</evidence>
<keyword evidence="5" id="KW-0813">Transport</keyword>
<feature type="compositionally biased region" description="Basic and acidic residues" evidence="6">
    <location>
        <begin position="36"/>
        <end position="46"/>
    </location>
</feature>
<dbReference type="PANTHER" id="PTHR18945">
    <property type="entry name" value="NEUROTRANSMITTER GATED ION CHANNEL"/>
    <property type="match status" value="1"/>
</dbReference>
<dbReference type="InterPro" id="IPR018000">
    <property type="entry name" value="Neurotransmitter_ion_chnl_CS"/>
</dbReference>
<feature type="transmembrane region" description="Helical" evidence="5">
    <location>
        <begin position="283"/>
        <end position="300"/>
    </location>
</feature>
<keyword evidence="4 5" id="KW-0472">Membrane</keyword>
<dbReference type="eggNOG" id="KOG3646">
    <property type="taxonomic scope" value="Eukaryota"/>
</dbReference>
<dbReference type="InterPro" id="IPR036734">
    <property type="entry name" value="Neur_chan_lig-bd_sf"/>
</dbReference>
<evidence type="ECO:0000256" key="4">
    <source>
        <dbReference type="ARBA" id="ARBA00023136"/>
    </source>
</evidence>
<evidence type="ECO:0000256" key="3">
    <source>
        <dbReference type="ARBA" id="ARBA00022989"/>
    </source>
</evidence>
<keyword evidence="5" id="KW-0732">Signal</keyword>
<feature type="chain" id="PRO_5022252667" description="Neurotransmitter-gated ion-channel ligand-binding domain-containing protein" evidence="5">
    <location>
        <begin position="24"/>
        <end position="545"/>
    </location>
</feature>
<dbReference type="SUPFAM" id="SSF90112">
    <property type="entry name" value="Neurotransmitter-gated ion-channel transmembrane pore"/>
    <property type="match status" value="1"/>
</dbReference>
<protein>
    <recommendedName>
        <fullName evidence="10">Neurotransmitter-gated ion-channel ligand-binding domain-containing protein</fullName>
    </recommendedName>
</protein>
<name>C3ZK59_BRAFL</name>
<evidence type="ECO:0000256" key="6">
    <source>
        <dbReference type="SAM" id="MobiDB-lite"/>
    </source>
</evidence>
<evidence type="ECO:0000256" key="5">
    <source>
        <dbReference type="RuleBase" id="RU000687"/>
    </source>
</evidence>
<dbReference type="InParanoid" id="C3ZK59"/>
<comment type="subcellular location">
    <subcellularLocation>
        <location evidence="1">Membrane</location>
        <topology evidence="1">Multi-pass membrane protein</topology>
    </subcellularLocation>
</comment>
<evidence type="ECO:0000256" key="1">
    <source>
        <dbReference type="ARBA" id="ARBA00004141"/>
    </source>
</evidence>
<sequence length="545" mass="60859">MPSGTFLLLCVMLSAGSYRRSAAESAPSSTVPADYNRLERPTDGERTVFSGSNEPSPTLESETLPSDTSEPPPTVVWLDLSVREVHELRWTDKRLMTSVPGKSTRILPKSLLWSPDLYLLNTNDDKDPEGRLEVCDHVRLHDNGTVVCRGQTILVTGCEVDLFTFPFDSQSCPLRFGSWLYGWDELRWENMSFTAEMQKEADWDLIGFPVKQEMMTHIGWRDPHSELTVCLMLRRKPFFKVVELILPCALLQALVVELILPCALLQALTFLGMLLPSAMPVRVQYNVTIFLVLILFLYSVEAELPGNTAHVPIIDVWFHNTMALVGFSILFIVVVLKVHHRPLSAPVPGLLRRLLLGKSAVAAGGEGAGDRRQDRRGVTETVAVTVTAPGEDGAGDGRHEKDNGILTTPNPRDKLHHSPVLIRRTAHARSLHDVSEDSLRPVPISRSHSKASLCTSAKDLAGTAQYFEKFDELSDKFDDILRRLDPGPEETETPEWTTVAMVIDRIFVIIWLIGALTSDVIILVYFQQDVEAAEERKISDILDVH</sequence>
<comment type="similarity">
    <text evidence="5">Belongs to the ligand-gated ion channel (TC 1.A.9) family.</text>
</comment>
<keyword evidence="5" id="KW-0406">Ion transport</keyword>
<dbReference type="InterPro" id="IPR006029">
    <property type="entry name" value="Neurotrans-gated_channel_TM"/>
</dbReference>
<gene>
    <name evidence="9" type="ORF">BRAFLDRAFT_101102</name>
</gene>
<feature type="transmembrane region" description="Helical" evidence="5">
    <location>
        <begin position="244"/>
        <end position="271"/>
    </location>
</feature>
<dbReference type="SUPFAM" id="SSF63712">
    <property type="entry name" value="Nicotinic receptor ligand binding domain-like"/>
    <property type="match status" value="1"/>
</dbReference>
<reference evidence="9" key="1">
    <citation type="journal article" date="2008" name="Nature">
        <title>The amphioxus genome and the evolution of the chordate karyotype.</title>
        <authorList>
            <consortium name="US DOE Joint Genome Institute (JGI-PGF)"/>
            <person name="Putnam N.H."/>
            <person name="Butts T."/>
            <person name="Ferrier D.E.K."/>
            <person name="Furlong R.F."/>
            <person name="Hellsten U."/>
            <person name="Kawashima T."/>
            <person name="Robinson-Rechavi M."/>
            <person name="Shoguchi E."/>
            <person name="Terry A."/>
            <person name="Yu J.-K."/>
            <person name="Benito-Gutierrez E.L."/>
            <person name="Dubchak I."/>
            <person name="Garcia-Fernandez J."/>
            <person name="Gibson-Brown J.J."/>
            <person name="Grigoriev I.V."/>
            <person name="Horton A.C."/>
            <person name="de Jong P.J."/>
            <person name="Jurka J."/>
            <person name="Kapitonov V.V."/>
            <person name="Kohara Y."/>
            <person name="Kuroki Y."/>
            <person name="Lindquist E."/>
            <person name="Lucas S."/>
            <person name="Osoegawa K."/>
            <person name="Pennacchio L.A."/>
            <person name="Salamov A.A."/>
            <person name="Satou Y."/>
            <person name="Sauka-Spengler T."/>
            <person name="Schmutz J."/>
            <person name="Shin-I T."/>
            <person name="Toyoda A."/>
            <person name="Bronner-Fraser M."/>
            <person name="Fujiyama A."/>
            <person name="Holland L.Z."/>
            <person name="Holland P.W.H."/>
            <person name="Satoh N."/>
            <person name="Rokhsar D.S."/>
        </authorList>
    </citation>
    <scope>NUCLEOTIDE SEQUENCE [LARGE SCALE GENOMIC DNA]</scope>
    <source>
        <strain evidence="9">S238N-H82</strain>
        <tissue evidence="9">Testes</tissue>
    </source>
</reference>
<dbReference type="GO" id="GO:0004888">
    <property type="term" value="F:transmembrane signaling receptor activity"/>
    <property type="evidence" value="ECO:0007669"/>
    <property type="project" value="InterPro"/>
</dbReference>
<dbReference type="PRINTS" id="PR00252">
    <property type="entry name" value="NRIONCHANNEL"/>
</dbReference>
<dbReference type="EMBL" id="GG666636">
    <property type="protein sequence ID" value="EEN46958.1"/>
    <property type="molecule type" value="Genomic_DNA"/>
</dbReference>
<keyword evidence="2 5" id="KW-0812">Transmembrane</keyword>
<dbReference type="STRING" id="7739.C3ZK59"/>
<evidence type="ECO:0000256" key="2">
    <source>
        <dbReference type="ARBA" id="ARBA00022692"/>
    </source>
</evidence>
<dbReference type="InterPro" id="IPR036719">
    <property type="entry name" value="Neuro-gated_channel_TM_sf"/>
</dbReference>
<feature type="domain" description="Neurotransmitter-gated ion-channel transmembrane" evidence="8">
    <location>
        <begin position="258"/>
        <end position="517"/>
    </location>
</feature>
<feature type="transmembrane region" description="Helical" evidence="5">
    <location>
        <begin position="506"/>
        <end position="526"/>
    </location>
</feature>
<feature type="region of interest" description="Disordered" evidence="6">
    <location>
        <begin position="388"/>
        <end position="410"/>
    </location>
</feature>
<keyword evidence="3 5" id="KW-1133">Transmembrane helix</keyword>
<accession>C3ZK59</accession>
<organism>
    <name type="scientific">Branchiostoma floridae</name>
    <name type="common">Florida lancelet</name>
    <name type="synonym">Amphioxus</name>
    <dbReference type="NCBI Taxonomy" id="7739"/>
    <lineage>
        <taxon>Eukaryota</taxon>
        <taxon>Metazoa</taxon>
        <taxon>Chordata</taxon>
        <taxon>Cephalochordata</taxon>
        <taxon>Leptocardii</taxon>
        <taxon>Amphioxiformes</taxon>
        <taxon>Branchiostomatidae</taxon>
        <taxon>Branchiostoma</taxon>
    </lineage>
</organism>